<dbReference type="SUPFAM" id="SSF53335">
    <property type="entry name" value="S-adenosyl-L-methionine-dependent methyltransferases"/>
    <property type="match status" value="1"/>
</dbReference>
<comment type="function">
    <text evidence="13">Essential component of the eNoSC (energy-dependent nucleolar silencing) complex, a complex that mediates silencing of rDNA in response to intracellular energy status and acts by recruiting histone-modifying enzymes. The eNoSC complex is able to sense the energy status of cell: upon glucose starvation, elevation of NAD(+)/NADP(+) ratio activates SIRT1, leading to histone H3 deacetylation followed by dimethylation of H3 at 'Lys-9' (H3K9me2) by SUV39H1 and the formation of silent chromatin in the rDNA locus. In the complex, RRP8 binds to H3K9me2 and probably acts as a methyltransferase. Its substrates are however unknown.</text>
</comment>
<dbReference type="InterPro" id="IPR029063">
    <property type="entry name" value="SAM-dependent_MTases_sf"/>
</dbReference>
<keyword evidence="7" id="KW-0808">Transferase</keyword>
<feature type="compositionally biased region" description="Basic residues" evidence="15">
    <location>
        <begin position="77"/>
        <end position="90"/>
    </location>
</feature>
<feature type="compositionally biased region" description="Basic and acidic residues" evidence="15">
    <location>
        <begin position="55"/>
        <end position="64"/>
    </location>
</feature>
<dbReference type="GO" id="GO:0005730">
    <property type="term" value="C:nucleolus"/>
    <property type="evidence" value="ECO:0007669"/>
    <property type="project" value="UniProtKB-SubCell"/>
</dbReference>
<dbReference type="PANTHER" id="PTHR12787:SF0">
    <property type="entry name" value="RIBOSOMAL RNA-PROCESSING PROTEIN 8"/>
    <property type="match status" value="1"/>
</dbReference>
<gene>
    <name evidence="16" type="primary">RRP8</name>
    <name evidence="16" type="ORF">BLAG_LOCUS20864</name>
</gene>
<dbReference type="AlphaFoldDB" id="A0A8K0A1J1"/>
<keyword evidence="4" id="KW-0678">Repressor</keyword>
<evidence type="ECO:0000256" key="12">
    <source>
        <dbReference type="ARBA" id="ARBA00023242"/>
    </source>
</evidence>
<evidence type="ECO:0000256" key="4">
    <source>
        <dbReference type="ARBA" id="ARBA00022491"/>
    </source>
</evidence>
<evidence type="ECO:0000256" key="8">
    <source>
        <dbReference type="ARBA" id="ARBA00022691"/>
    </source>
</evidence>
<feature type="compositionally biased region" description="Basic and acidic residues" evidence="15">
    <location>
        <begin position="234"/>
        <end position="246"/>
    </location>
</feature>
<name>A0A8K0A1J1_BRALA</name>
<dbReference type="GO" id="GO:0046015">
    <property type="term" value="P:regulation of transcription by glucose"/>
    <property type="evidence" value="ECO:0007669"/>
    <property type="project" value="TreeGrafter"/>
</dbReference>
<evidence type="ECO:0000256" key="15">
    <source>
        <dbReference type="SAM" id="MobiDB-lite"/>
    </source>
</evidence>
<dbReference type="InterPro" id="IPR042036">
    <property type="entry name" value="RRP8_N"/>
</dbReference>
<feature type="compositionally biased region" description="Polar residues" evidence="15">
    <location>
        <begin position="248"/>
        <end position="261"/>
    </location>
</feature>
<dbReference type="FunFam" id="3.40.50.150:FF:000068">
    <property type="entry name" value="Ribosomal RNA-processing protein 8"/>
    <property type="match status" value="1"/>
</dbReference>
<proteinExistence type="inferred from homology"/>
<accession>A0A8K0A1J1</accession>
<keyword evidence="10" id="KW-0805">Transcription regulation</keyword>
<dbReference type="CDD" id="cd02440">
    <property type="entry name" value="AdoMet_MTases"/>
    <property type="match status" value="1"/>
</dbReference>
<reference evidence="16" key="1">
    <citation type="submission" date="2022-01" db="EMBL/GenBank/DDBJ databases">
        <authorList>
            <person name="Braso-Vives M."/>
        </authorList>
    </citation>
    <scope>NUCLEOTIDE SEQUENCE</scope>
</reference>
<keyword evidence="12" id="KW-0539">Nucleus</keyword>
<evidence type="ECO:0000256" key="6">
    <source>
        <dbReference type="ARBA" id="ARBA00022603"/>
    </source>
</evidence>
<feature type="compositionally biased region" description="Polar residues" evidence="15">
    <location>
        <begin position="151"/>
        <end position="163"/>
    </location>
</feature>
<dbReference type="GO" id="GO:0033553">
    <property type="term" value="C:rDNA heterochromatin"/>
    <property type="evidence" value="ECO:0007669"/>
    <property type="project" value="TreeGrafter"/>
</dbReference>
<dbReference type="FunFam" id="1.10.10.2150:FF:000001">
    <property type="entry name" value="Ribosomal RNA-processing protein 8"/>
    <property type="match status" value="1"/>
</dbReference>
<comment type="subunit">
    <text evidence="14">Component of the eNoSC complex, composed of SIRT1, SUV39H1 and RRP8.</text>
</comment>
<organism evidence="16 17">
    <name type="scientific">Branchiostoma lanceolatum</name>
    <name type="common">Common lancelet</name>
    <name type="synonym">Amphioxus lanceolatum</name>
    <dbReference type="NCBI Taxonomy" id="7740"/>
    <lineage>
        <taxon>Eukaryota</taxon>
        <taxon>Metazoa</taxon>
        <taxon>Chordata</taxon>
        <taxon>Cephalochordata</taxon>
        <taxon>Leptocardii</taxon>
        <taxon>Amphioxiformes</taxon>
        <taxon>Branchiostomatidae</taxon>
        <taxon>Branchiostoma</taxon>
    </lineage>
</organism>
<evidence type="ECO:0000313" key="16">
    <source>
        <dbReference type="EMBL" id="CAH1267561.1"/>
    </source>
</evidence>
<dbReference type="Proteomes" id="UP000838412">
    <property type="component" value="Chromosome 6"/>
</dbReference>
<evidence type="ECO:0000256" key="14">
    <source>
        <dbReference type="ARBA" id="ARBA00062710"/>
    </source>
</evidence>
<evidence type="ECO:0000256" key="9">
    <source>
        <dbReference type="ARBA" id="ARBA00022853"/>
    </source>
</evidence>
<feature type="region of interest" description="Disordered" evidence="15">
    <location>
        <begin position="24"/>
        <end position="381"/>
    </location>
</feature>
<evidence type="ECO:0000256" key="7">
    <source>
        <dbReference type="ARBA" id="ARBA00022679"/>
    </source>
</evidence>
<dbReference type="GO" id="GO:0032259">
    <property type="term" value="P:methylation"/>
    <property type="evidence" value="ECO:0007669"/>
    <property type="project" value="UniProtKB-KW"/>
</dbReference>
<keyword evidence="9" id="KW-0156">Chromatin regulator</keyword>
<dbReference type="Gene3D" id="1.10.10.2150">
    <property type="entry name" value="Ribosomal RNA-processing protein 8, N-terminal domain"/>
    <property type="match status" value="1"/>
</dbReference>
<evidence type="ECO:0000313" key="17">
    <source>
        <dbReference type="Proteomes" id="UP000838412"/>
    </source>
</evidence>
<keyword evidence="8" id="KW-0949">S-adenosyl-L-methionine</keyword>
<keyword evidence="6" id="KW-0489">Methyltransferase</keyword>
<dbReference type="PANTHER" id="PTHR12787">
    <property type="entry name" value="RIBOSOMAL RNA-PROCESSING PROTEIN 8"/>
    <property type="match status" value="1"/>
</dbReference>
<evidence type="ECO:0000256" key="10">
    <source>
        <dbReference type="ARBA" id="ARBA00023015"/>
    </source>
</evidence>
<keyword evidence="17" id="KW-1185">Reference proteome</keyword>
<evidence type="ECO:0000256" key="3">
    <source>
        <dbReference type="ARBA" id="ARBA00020203"/>
    </source>
</evidence>
<feature type="compositionally biased region" description="Polar residues" evidence="15">
    <location>
        <begin position="177"/>
        <end position="189"/>
    </location>
</feature>
<evidence type="ECO:0000256" key="11">
    <source>
        <dbReference type="ARBA" id="ARBA00023163"/>
    </source>
</evidence>
<evidence type="ECO:0000256" key="13">
    <source>
        <dbReference type="ARBA" id="ARBA00057870"/>
    </source>
</evidence>
<sequence>MAMFGPSDWGDDDDAAHLAESLFSSGDGLSSFTKHKRKSVKSQEVPRQGGSQETLEQKKEDSKIGTEQSNGSTAMPHKPKRKRTRKKKPHLQGDDGAEISSKPQLTLKQKRKLKRKRQEESSVGEAISSSRQSEADEETLTVTKKVRKSKTQQGDSVDQTDNYTDAGPVRVKRPSVKQGTAKNSKTSPLGTPEVPETSRKRKTTATRSEPSVQSSKGKTVDVEEVPPVKTLKIQKLEPAEKEKDINEDTTGQSETQGSQEGTKGRKRQKKKKNRNKNKFKAAEGDKPTILVDEHSNICVSVQKSTESKGSTEKSTPSAKAEVSTRKAVTVPNEQRRMAVLKVGDKTGIGGSTPQQVAKEGKLETSPSAKPPERKKNSPFTKLQKVLQYMLPKQEADKSHPSFLEPNISHLVNMSDEEDCGKTAKLKGDTGIMAGSRKVNKQSGGIADIRTKHQQTPSNTPGESLKKDTKEEVALDRSSLLRQKMEARLKSARFRQINEMLYTTTGEEARRMFQKDPGAFQVYHQGFSAQVQKWPVNPVDKIIIWLKRRPSSEVVADFGCGDAKIAQSVKNQVHSFDLVAVNKHVTVCDITKVPLEDEAVDVAVFCLALMGTNISDFLREANRVLKIGGVLKIAEVASRFENINGFIRGLALFGFKLASKDLSNSHFVMFDFTKISEPRTSRASASLELRPCLYKKR</sequence>
<dbReference type="GO" id="GO:0006364">
    <property type="term" value="P:rRNA processing"/>
    <property type="evidence" value="ECO:0007669"/>
    <property type="project" value="UniProtKB-KW"/>
</dbReference>
<feature type="compositionally biased region" description="Basic residues" evidence="15">
    <location>
        <begin position="264"/>
        <end position="279"/>
    </location>
</feature>
<protein>
    <recommendedName>
        <fullName evidence="3">Ribosomal RNA-processing protein 8</fullName>
    </recommendedName>
</protein>
<dbReference type="InterPro" id="IPR007823">
    <property type="entry name" value="RRP8"/>
</dbReference>
<dbReference type="GO" id="GO:0042149">
    <property type="term" value="P:cellular response to glucose starvation"/>
    <property type="evidence" value="ECO:0007669"/>
    <property type="project" value="TreeGrafter"/>
</dbReference>
<dbReference type="EMBL" id="OV696691">
    <property type="protein sequence ID" value="CAH1267561.1"/>
    <property type="molecule type" value="Genomic_DNA"/>
</dbReference>
<comment type="similarity">
    <text evidence="2">Belongs to the methyltransferase superfamily. RRP8 family.</text>
</comment>
<evidence type="ECO:0000256" key="5">
    <source>
        <dbReference type="ARBA" id="ARBA00022552"/>
    </source>
</evidence>
<dbReference type="GO" id="GO:0000183">
    <property type="term" value="P:rDNA heterochromatin formation"/>
    <property type="evidence" value="ECO:0007669"/>
    <property type="project" value="TreeGrafter"/>
</dbReference>
<keyword evidence="11" id="KW-0804">Transcription</keyword>
<dbReference type="Pfam" id="PF05148">
    <property type="entry name" value="Methyltransf_8"/>
    <property type="match status" value="1"/>
</dbReference>
<dbReference type="GO" id="GO:0005677">
    <property type="term" value="C:chromatin silencing complex"/>
    <property type="evidence" value="ECO:0007669"/>
    <property type="project" value="TreeGrafter"/>
</dbReference>
<keyword evidence="5" id="KW-0698">rRNA processing</keyword>
<dbReference type="GO" id="GO:0008168">
    <property type="term" value="F:methyltransferase activity"/>
    <property type="evidence" value="ECO:0007669"/>
    <property type="project" value="UniProtKB-KW"/>
</dbReference>
<feature type="compositionally biased region" description="Basic and acidic residues" evidence="15">
    <location>
        <begin position="280"/>
        <end position="295"/>
    </location>
</feature>
<dbReference type="OrthoDB" id="10258825at2759"/>
<evidence type="ECO:0000256" key="2">
    <source>
        <dbReference type="ARBA" id="ARBA00006301"/>
    </source>
</evidence>
<comment type="subcellular location">
    <subcellularLocation>
        <location evidence="1">Nucleus</location>
        <location evidence="1">Nucleolus</location>
    </subcellularLocation>
</comment>
<dbReference type="Gene3D" id="3.40.50.150">
    <property type="entry name" value="Vaccinia Virus protein VP39"/>
    <property type="match status" value="1"/>
</dbReference>
<evidence type="ECO:0000256" key="1">
    <source>
        <dbReference type="ARBA" id="ARBA00004604"/>
    </source>
</evidence>